<dbReference type="Proteomes" id="UP000270219">
    <property type="component" value="Unassembled WGS sequence"/>
</dbReference>
<dbReference type="PROSITE" id="PS01031">
    <property type="entry name" value="SHSP"/>
    <property type="match status" value="1"/>
</dbReference>
<name>A0A498D7J9_9BACI</name>
<accession>A0A498D7J9</accession>
<gene>
    <name evidence="4" type="ORF">D8M04_17060</name>
</gene>
<comment type="similarity">
    <text evidence="1 2">Belongs to the small heat shock protein (HSP20) family.</text>
</comment>
<dbReference type="Gene3D" id="2.60.40.790">
    <property type="match status" value="1"/>
</dbReference>
<evidence type="ECO:0000259" key="3">
    <source>
        <dbReference type="PROSITE" id="PS01031"/>
    </source>
</evidence>
<proteinExistence type="inferred from homology"/>
<evidence type="ECO:0000313" key="5">
    <source>
        <dbReference type="Proteomes" id="UP000270219"/>
    </source>
</evidence>
<dbReference type="CDD" id="cd06464">
    <property type="entry name" value="ACD_sHsps-like"/>
    <property type="match status" value="1"/>
</dbReference>
<dbReference type="EMBL" id="RCHR01000007">
    <property type="protein sequence ID" value="RLL41777.1"/>
    <property type="molecule type" value="Genomic_DNA"/>
</dbReference>
<evidence type="ECO:0000313" key="4">
    <source>
        <dbReference type="EMBL" id="RLL41777.1"/>
    </source>
</evidence>
<dbReference type="AlphaFoldDB" id="A0A498D7J9"/>
<dbReference type="InterPro" id="IPR008978">
    <property type="entry name" value="HSP20-like_chaperone"/>
</dbReference>
<feature type="domain" description="SHSP" evidence="3">
    <location>
        <begin position="31"/>
        <end position="143"/>
    </location>
</feature>
<evidence type="ECO:0000256" key="1">
    <source>
        <dbReference type="PROSITE-ProRule" id="PRU00285"/>
    </source>
</evidence>
<comment type="caution">
    <text evidence="4">The sequence shown here is derived from an EMBL/GenBank/DDBJ whole genome shotgun (WGS) entry which is preliminary data.</text>
</comment>
<evidence type="ECO:0000256" key="2">
    <source>
        <dbReference type="RuleBase" id="RU003616"/>
    </source>
</evidence>
<organism evidence="4 5">
    <name type="scientific">Oceanobacillus piezotolerans</name>
    <dbReference type="NCBI Taxonomy" id="2448030"/>
    <lineage>
        <taxon>Bacteria</taxon>
        <taxon>Bacillati</taxon>
        <taxon>Bacillota</taxon>
        <taxon>Bacilli</taxon>
        <taxon>Bacillales</taxon>
        <taxon>Bacillaceae</taxon>
        <taxon>Oceanobacillus</taxon>
    </lineage>
</organism>
<reference evidence="4 5" key="1">
    <citation type="submission" date="2018-10" db="EMBL/GenBank/DDBJ databases">
        <title>Oceanobacillus sp. YLB-02 draft genome.</title>
        <authorList>
            <person name="Yu L."/>
        </authorList>
    </citation>
    <scope>NUCLEOTIDE SEQUENCE [LARGE SCALE GENOMIC DNA]</scope>
    <source>
        <strain evidence="4 5">YLB-02</strain>
    </source>
</reference>
<protein>
    <submittedName>
        <fullName evidence="4">Hsp20/alpha crystallin family protein</fullName>
    </submittedName>
</protein>
<dbReference type="InterPro" id="IPR002068">
    <property type="entry name" value="A-crystallin/Hsp20_dom"/>
</dbReference>
<keyword evidence="5" id="KW-1185">Reference proteome</keyword>
<dbReference type="SUPFAM" id="SSF49764">
    <property type="entry name" value="HSP20-like chaperones"/>
    <property type="match status" value="1"/>
</dbReference>
<dbReference type="Pfam" id="PF00011">
    <property type="entry name" value="HSP20"/>
    <property type="match status" value="1"/>
</dbReference>
<sequence>MREVVNELVKPHFHSNIKKTLGKDFNTLLYEISPYMEPRMDIYESDVHLIISLDLAGARKEDLSLRWINNILVIEGLIRNEYTEAYYKNIQNERFYGSFKREILISKNCEKEHIQANFINGILSIIIPLYREKIGMQDEGDYS</sequence>